<dbReference type="Proteomes" id="UP000499080">
    <property type="component" value="Unassembled WGS sequence"/>
</dbReference>
<keyword evidence="3" id="KW-1185">Reference proteome</keyword>
<dbReference type="AlphaFoldDB" id="A0A4Y2THC4"/>
<accession>A0A4Y2THC4</accession>
<evidence type="ECO:0000256" key="1">
    <source>
        <dbReference type="SAM" id="MobiDB-lite"/>
    </source>
</evidence>
<protein>
    <submittedName>
        <fullName evidence="2">Uncharacterized protein</fullName>
    </submittedName>
</protein>
<reference evidence="2 3" key="1">
    <citation type="journal article" date="2019" name="Sci. Rep.">
        <title>Orb-weaving spider Araneus ventricosus genome elucidates the spidroin gene catalogue.</title>
        <authorList>
            <person name="Kono N."/>
            <person name="Nakamura H."/>
            <person name="Ohtoshi R."/>
            <person name="Moran D.A.P."/>
            <person name="Shinohara A."/>
            <person name="Yoshida Y."/>
            <person name="Fujiwara M."/>
            <person name="Mori M."/>
            <person name="Tomita M."/>
            <person name="Arakawa K."/>
        </authorList>
    </citation>
    <scope>NUCLEOTIDE SEQUENCE [LARGE SCALE GENOMIC DNA]</scope>
</reference>
<feature type="region of interest" description="Disordered" evidence="1">
    <location>
        <begin position="1"/>
        <end position="37"/>
    </location>
</feature>
<comment type="caution">
    <text evidence="2">The sequence shown here is derived from an EMBL/GenBank/DDBJ whole genome shotgun (WGS) entry which is preliminary data.</text>
</comment>
<proteinExistence type="predicted"/>
<gene>
    <name evidence="2" type="ORF">AVEN_128900_1</name>
</gene>
<name>A0A4Y2THC4_ARAVE</name>
<dbReference type="EMBL" id="BGPR01028705">
    <property type="protein sequence ID" value="GBO00033.1"/>
    <property type="molecule type" value="Genomic_DNA"/>
</dbReference>
<sequence length="166" mass="18663">MSEGERSQDLLSSSSTAPSNTNRSSTHSLGYVGEDSSKSYTESWIKDSSKQRATNDRVCQEIFRKENIIDINHGLAQELAAHIRRLEATRNPPAIIDSKRNEMQIYKARVKAAELALLAIGPCPKESCEKHHGPAMDATMEVETGQYSDSNQILKWFPLKRPQKFK</sequence>
<evidence type="ECO:0000313" key="2">
    <source>
        <dbReference type="EMBL" id="GBO00033.1"/>
    </source>
</evidence>
<organism evidence="2 3">
    <name type="scientific">Araneus ventricosus</name>
    <name type="common">Orbweaver spider</name>
    <name type="synonym">Epeira ventricosa</name>
    <dbReference type="NCBI Taxonomy" id="182803"/>
    <lineage>
        <taxon>Eukaryota</taxon>
        <taxon>Metazoa</taxon>
        <taxon>Ecdysozoa</taxon>
        <taxon>Arthropoda</taxon>
        <taxon>Chelicerata</taxon>
        <taxon>Arachnida</taxon>
        <taxon>Araneae</taxon>
        <taxon>Araneomorphae</taxon>
        <taxon>Entelegynae</taxon>
        <taxon>Araneoidea</taxon>
        <taxon>Araneidae</taxon>
        <taxon>Araneus</taxon>
    </lineage>
</organism>
<evidence type="ECO:0000313" key="3">
    <source>
        <dbReference type="Proteomes" id="UP000499080"/>
    </source>
</evidence>
<feature type="compositionally biased region" description="Polar residues" evidence="1">
    <location>
        <begin position="9"/>
        <end position="28"/>
    </location>
</feature>